<dbReference type="SUPFAM" id="SSF54236">
    <property type="entry name" value="Ubiquitin-like"/>
    <property type="match status" value="1"/>
</dbReference>
<protein>
    <recommendedName>
        <fullName evidence="2">Ubiquitin-like domain-containing protein</fullName>
    </recommendedName>
</protein>
<feature type="compositionally biased region" description="Basic residues" evidence="1">
    <location>
        <begin position="1003"/>
        <end position="1012"/>
    </location>
</feature>
<dbReference type="Proteomes" id="UP001470230">
    <property type="component" value="Unassembled WGS sequence"/>
</dbReference>
<dbReference type="PANTHER" id="PTHR35711">
    <property type="entry name" value="EXPRESSED PROTEIN"/>
    <property type="match status" value="1"/>
</dbReference>
<gene>
    <name evidence="3" type="ORF">M9Y10_004126</name>
</gene>
<name>A0ABR2JU41_9EUKA</name>
<comment type="caution">
    <text evidence="3">The sequence shown here is derived from an EMBL/GenBank/DDBJ whole genome shotgun (WGS) entry which is preliminary data.</text>
</comment>
<accession>A0ABR2JU41</accession>
<dbReference type="InterPro" id="IPR029071">
    <property type="entry name" value="Ubiquitin-like_domsf"/>
</dbReference>
<feature type="region of interest" description="Disordered" evidence="1">
    <location>
        <begin position="993"/>
        <end position="1127"/>
    </location>
</feature>
<dbReference type="InterPro" id="IPR000626">
    <property type="entry name" value="Ubiquitin-like_dom"/>
</dbReference>
<evidence type="ECO:0000256" key="1">
    <source>
        <dbReference type="SAM" id="MobiDB-lite"/>
    </source>
</evidence>
<dbReference type="PANTHER" id="PTHR35711:SF1">
    <property type="entry name" value="ECTODERMAL, ISOFORM F"/>
    <property type="match status" value="1"/>
</dbReference>
<evidence type="ECO:0000313" key="4">
    <source>
        <dbReference type="Proteomes" id="UP001470230"/>
    </source>
</evidence>
<dbReference type="Pfam" id="PF00240">
    <property type="entry name" value="ubiquitin"/>
    <property type="match status" value="1"/>
</dbReference>
<feature type="domain" description="Ubiquitin-like" evidence="2">
    <location>
        <begin position="1162"/>
        <end position="1224"/>
    </location>
</feature>
<sequence length="1250" mass="145702">MFEIQVNGAGKSQLPVTTTDTKTIYSYLRSVFCFDDQSSILSFRSIFLCRQYTYNLLEIGYSPKDLLKAQISNKRKAIFLIPDINFQVCLETDEYTNVFTIKEYFSDQFFTVPQNIVIKNSKNEVLYDFDTFDINGPFEVAVGEDYILVHTYTNQFNLVCVHKDSTIGNLKDTISIYTIKNNSIDTQFTYSEKMLEYCRKNKLDENTIDDTSIQKVMSTIPLFEFTPISNSNPSFYQINIQINDNLQKDKFIQRSYSASISTSLYSIACLLERHLRIDRRLFWVLGHNGEILATTEKVIIAPNQYNMLFFVIEKQLNVKFGNNICPLSYLTSIRDLQYMYQFAKHNFGIIVNNHFVFHNEENNKFLLVHFMNNWEDKNAMASIWTIPSLEECSLKSYMKLNESNKKENKKHFIIPNKMSNEEIAMIYLHQNYSSLQFFNENQNEVVYKDSNERKVFYVILDYSNQVSTGIARIQKKNPRVIDLLIKIYDDYDQQQPHFGVDEVAEALFNGRKLPFYEPLSNIFDDENQPILIQGYKQQRAICVYFLEEQYDRCNLNKYFFDYNAEKNYNKKYHAYEIINTLRCNYRIQCPNLKLYIDFNELRPYDIPSLYFQEANFFILTTSSEKKRFFISNEASLICPLDITRDNYEMMADVVAGMFSLKVEDIKVSCAIDNVEYTLPLKFDAGSLPNHSKLLIRYTYKFNNNKMTFRYGQTKKTIILPDLKQPIKSFIPLIQKELNILNISRQSFHLSFYMYQLSASKSFASYMIPGNSVITICLNQTAFSLKILTIERPKKPIDYIFNAGDTIKDAKMLFKLQFKLNVNFGLEPDQALEDNVELSPDMKLFVISKKKKISAFNGQGFEITDILTVFETAEYLKYKLYHRNVFIFIKNEEENCYEAVDGNKRLFEFNCQLFAHRFVPKIEFKNYIIFHSNVYLSECNTIEWLKKKFISQISFTNPSKILIYVNDKDLIDGNETIEKLARLKKDQLRIKFKSDKESKEKNRQKVSLKKFKPKISPLSGSGTIKVEPLEPPKKPENAKNDQDADNDKNDQDAGNDKNDQDADNDKNDQDAGNDKNDQDAGNDKNDQDADNDKNDQDAGNDKNDQDADNDKNDQDAGNDKNDQDDGNIDAVNDVIIEEEEEDVEDPSLCTYNFQINKNPVCKMSFKEDATIDDAKIRIAKENGDIDPSCVSILFAGKVLRKQIVIKDLNLINTDILQVFIRNTEDLFLRTAKALRIYNQADIKEYYSEYDE</sequence>
<keyword evidence="4" id="KW-1185">Reference proteome</keyword>
<evidence type="ECO:0000259" key="2">
    <source>
        <dbReference type="PROSITE" id="PS50053"/>
    </source>
</evidence>
<feature type="compositionally biased region" description="Basic and acidic residues" evidence="1">
    <location>
        <begin position="993"/>
        <end position="1002"/>
    </location>
</feature>
<reference evidence="3 4" key="1">
    <citation type="submission" date="2024-04" db="EMBL/GenBank/DDBJ databases">
        <title>Tritrichomonas musculus Genome.</title>
        <authorList>
            <person name="Alves-Ferreira E."/>
            <person name="Grigg M."/>
            <person name="Lorenzi H."/>
            <person name="Galac M."/>
        </authorList>
    </citation>
    <scope>NUCLEOTIDE SEQUENCE [LARGE SCALE GENOMIC DNA]</scope>
    <source>
        <strain evidence="3 4">EAF2021</strain>
    </source>
</reference>
<proteinExistence type="predicted"/>
<evidence type="ECO:0000313" key="3">
    <source>
        <dbReference type="EMBL" id="KAK8881390.1"/>
    </source>
</evidence>
<organism evidence="3 4">
    <name type="scientific">Tritrichomonas musculus</name>
    <dbReference type="NCBI Taxonomy" id="1915356"/>
    <lineage>
        <taxon>Eukaryota</taxon>
        <taxon>Metamonada</taxon>
        <taxon>Parabasalia</taxon>
        <taxon>Tritrichomonadida</taxon>
        <taxon>Tritrichomonadidae</taxon>
        <taxon>Tritrichomonas</taxon>
    </lineage>
</organism>
<feature type="compositionally biased region" description="Basic and acidic residues" evidence="1">
    <location>
        <begin position="1026"/>
        <end position="1122"/>
    </location>
</feature>
<dbReference type="PROSITE" id="PS50053">
    <property type="entry name" value="UBIQUITIN_2"/>
    <property type="match status" value="1"/>
</dbReference>
<dbReference type="EMBL" id="JAPFFF010000010">
    <property type="protein sequence ID" value="KAK8881390.1"/>
    <property type="molecule type" value="Genomic_DNA"/>
</dbReference>